<dbReference type="Proteomes" id="UP000818029">
    <property type="component" value="Chromosome D09"/>
</dbReference>
<evidence type="ECO:0000313" key="3">
    <source>
        <dbReference type="RefSeq" id="XP_016673259.1"/>
    </source>
</evidence>
<proteinExistence type="predicted"/>
<dbReference type="InterPro" id="IPR056924">
    <property type="entry name" value="SH3_Tf2-1"/>
</dbReference>
<dbReference type="PaxDb" id="3635-A0A1U8IBV1"/>
<dbReference type="AlphaFoldDB" id="A0A1U8IBV1"/>
<dbReference type="STRING" id="3635.A0A1U8IBV1"/>
<evidence type="ECO:0000259" key="1">
    <source>
        <dbReference type="Pfam" id="PF24626"/>
    </source>
</evidence>
<accession>A0A1U8IBV1</accession>
<protein>
    <recommendedName>
        <fullName evidence="1">Tf2-1-like SH3-like domain-containing protein</fullName>
    </recommendedName>
</protein>
<sequence>MRNDINFSVRDQVFLTVSSWKKVMRFCWKGQLSPRFIRPYRILKRIGLVAYQLELPSKLDRIHDVFHVSMLRRYQSDSSHVVSIEEIEVMPDFEEEPIQILEREVKVLIKRWIPLVKVLWRNHGTKEAT</sequence>
<reference evidence="3" key="2">
    <citation type="submission" date="2025-08" db="UniProtKB">
        <authorList>
            <consortium name="RefSeq"/>
        </authorList>
    </citation>
    <scope>IDENTIFICATION</scope>
</reference>
<gene>
    <name evidence="3" type="primary">LOC107892714</name>
</gene>
<dbReference type="PANTHER" id="PTHR46148:SF44">
    <property type="entry name" value="GAG-POL POLYPROTEIN"/>
    <property type="match status" value="1"/>
</dbReference>
<dbReference type="KEGG" id="ghi:107892714"/>
<dbReference type="RefSeq" id="XP_016673259.1">
    <property type="nucleotide sequence ID" value="XM_016817770.1"/>
</dbReference>
<evidence type="ECO:0000313" key="2">
    <source>
        <dbReference type="Proteomes" id="UP000818029"/>
    </source>
</evidence>
<keyword evidence="2" id="KW-1185">Reference proteome</keyword>
<feature type="domain" description="Tf2-1-like SH3-like" evidence="1">
    <location>
        <begin position="11"/>
        <end position="74"/>
    </location>
</feature>
<dbReference type="GeneID" id="107892714"/>
<reference evidence="2" key="1">
    <citation type="journal article" date="2020" name="Nat. Genet.">
        <title>Genomic diversifications of five Gossypium allopolyploid species and their impact on cotton improvement.</title>
        <authorList>
            <person name="Chen Z.J."/>
            <person name="Sreedasyam A."/>
            <person name="Ando A."/>
            <person name="Song Q."/>
            <person name="De Santiago L.M."/>
            <person name="Hulse-Kemp A.M."/>
            <person name="Ding M."/>
            <person name="Ye W."/>
            <person name="Kirkbride R.C."/>
            <person name="Jenkins J."/>
            <person name="Plott C."/>
            <person name="Lovell J."/>
            <person name="Lin Y.M."/>
            <person name="Vaughn R."/>
            <person name="Liu B."/>
            <person name="Simpson S."/>
            <person name="Scheffler B.E."/>
            <person name="Wen L."/>
            <person name="Saski C.A."/>
            <person name="Grover C.E."/>
            <person name="Hu G."/>
            <person name="Conover J.L."/>
            <person name="Carlson J.W."/>
            <person name="Shu S."/>
            <person name="Boston L.B."/>
            <person name="Williams M."/>
            <person name="Peterson D.G."/>
            <person name="McGee K."/>
            <person name="Jones D.C."/>
            <person name="Wendel J.F."/>
            <person name="Stelly D.M."/>
            <person name="Grimwood J."/>
            <person name="Schmutz J."/>
        </authorList>
    </citation>
    <scope>NUCLEOTIDE SEQUENCE [LARGE SCALE GENOMIC DNA]</scope>
    <source>
        <strain evidence="2">cv. TM-1</strain>
    </source>
</reference>
<dbReference type="PANTHER" id="PTHR46148">
    <property type="entry name" value="CHROMO DOMAIN-CONTAINING PROTEIN"/>
    <property type="match status" value="1"/>
</dbReference>
<dbReference type="Pfam" id="PF24626">
    <property type="entry name" value="SH3_Tf2-1"/>
    <property type="match status" value="1"/>
</dbReference>
<organism evidence="2 3">
    <name type="scientific">Gossypium hirsutum</name>
    <name type="common">Upland cotton</name>
    <name type="synonym">Gossypium mexicanum</name>
    <dbReference type="NCBI Taxonomy" id="3635"/>
    <lineage>
        <taxon>Eukaryota</taxon>
        <taxon>Viridiplantae</taxon>
        <taxon>Streptophyta</taxon>
        <taxon>Embryophyta</taxon>
        <taxon>Tracheophyta</taxon>
        <taxon>Spermatophyta</taxon>
        <taxon>Magnoliopsida</taxon>
        <taxon>eudicotyledons</taxon>
        <taxon>Gunneridae</taxon>
        <taxon>Pentapetalae</taxon>
        <taxon>rosids</taxon>
        <taxon>malvids</taxon>
        <taxon>Malvales</taxon>
        <taxon>Malvaceae</taxon>
        <taxon>Malvoideae</taxon>
        <taxon>Gossypium</taxon>
    </lineage>
</organism>
<name>A0A1U8IBV1_GOSHI</name>